<evidence type="ECO:0000313" key="2">
    <source>
        <dbReference type="Proteomes" id="UP000654075"/>
    </source>
</evidence>
<dbReference type="OrthoDB" id="428346at2759"/>
<gene>
    <name evidence="1" type="ORF">PGLA1383_LOCUS28653</name>
</gene>
<comment type="caution">
    <text evidence="1">The sequence shown here is derived from an EMBL/GenBank/DDBJ whole genome shotgun (WGS) entry which is preliminary data.</text>
</comment>
<protein>
    <submittedName>
        <fullName evidence="1">Uncharacterized protein</fullName>
    </submittedName>
</protein>
<name>A0A813FB87_POLGL</name>
<keyword evidence="2" id="KW-1185">Reference proteome</keyword>
<proteinExistence type="predicted"/>
<feature type="non-terminal residue" evidence="1">
    <location>
        <position position="1"/>
    </location>
</feature>
<dbReference type="EMBL" id="CAJNNV010024850">
    <property type="protein sequence ID" value="CAE8610842.1"/>
    <property type="molecule type" value="Genomic_DNA"/>
</dbReference>
<dbReference type="AlphaFoldDB" id="A0A813FB87"/>
<reference evidence="1" key="1">
    <citation type="submission" date="2021-02" db="EMBL/GenBank/DDBJ databases">
        <authorList>
            <person name="Dougan E. K."/>
            <person name="Rhodes N."/>
            <person name="Thang M."/>
            <person name="Chan C."/>
        </authorList>
    </citation>
    <scope>NUCLEOTIDE SEQUENCE</scope>
</reference>
<organism evidence="1 2">
    <name type="scientific">Polarella glacialis</name>
    <name type="common">Dinoflagellate</name>
    <dbReference type="NCBI Taxonomy" id="89957"/>
    <lineage>
        <taxon>Eukaryota</taxon>
        <taxon>Sar</taxon>
        <taxon>Alveolata</taxon>
        <taxon>Dinophyceae</taxon>
        <taxon>Suessiales</taxon>
        <taxon>Suessiaceae</taxon>
        <taxon>Polarella</taxon>
    </lineage>
</organism>
<dbReference type="OMA" id="VDWRIPP"/>
<dbReference type="Proteomes" id="UP000654075">
    <property type="component" value="Unassembled WGS sequence"/>
</dbReference>
<accession>A0A813FB87</accession>
<sequence>VCNPLTLCGGHGDRTNGILSAFVLAILTSRAFFIDADSPLPLNLLLQPRRLKDEAGVEGGDFVLDWRVRALGAGIGLASQSWHLDDRVAFQADLGWLVQDPAKVLLVSMNHREIQA</sequence>
<evidence type="ECO:0000313" key="1">
    <source>
        <dbReference type="EMBL" id="CAE8610842.1"/>
    </source>
</evidence>